<dbReference type="GO" id="GO:0016874">
    <property type="term" value="F:ligase activity"/>
    <property type="evidence" value="ECO:0007669"/>
    <property type="project" value="UniProtKB-KW"/>
</dbReference>
<dbReference type="InterPro" id="IPR011761">
    <property type="entry name" value="ATP-grasp"/>
</dbReference>
<sequence>MTVLYENTRQNQRRLTHYRDRVEHACAVDSYQNVEALWSAVHHTGAVREGVDAVVPVLETGVVPAAVLGRLLGARALAPQVALRCRDKAVQKACWDAAGVPTARHLVVPDATAVPGALAALTERAGLRAPFVVKPTAGYGTVNTFVVDRAVDLEPAVAAVTALHPELARLLIEERNSGDEWVLDGLVRDGVISWIMVSRFLIPLVECDEHRPFMKLSLPPAGYPDLYESATAFARRALDALELRDGVFHFELFGDPDRWVAGELAARPGGQLVAALLAEMLGVDVWECAVKAVTGDAMTPPRGPSKNVLGYIALPIAPGRTNHVAAADLAALPGVVALDMTVAPGELMPDTRENSSARIGGLIIEAADQQECARVLARAEQIVARLNGARSPRRN</sequence>
<accession>A0A7W7VSV7</accession>
<dbReference type="PROSITE" id="PS50975">
    <property type="entry name" value="ATP_GRASP"/>
    <property type="match status" value="1"/>
</dbReference>
<reference evidence="6 7" key="1">
    <citation type="submission" date="2020-08" db="EMBL/GenBank/DDBJ databases">
        <title>Sequencing the genomes of 1000 actinobacteria strains.</title>
        <authorList>
            <person name="Klenk H.-P."/>
        </authorList>
    </citation>
    <scope>NUCLEOTIDE SEQUENCE [LARGE SCALE GENOMIC DNA]</scope>
    <source>
        <strain evidence="6 7">DSM 41654</strain>
    </source>
</reference>
<evidence type="ECO:0000313" key="6">
    <source>
        <dbReference type="EMBL" id="MBB4921044.1"/>
    </source>
</evidence>
<evidence type="ECO:0000256" key="3">
    <source>
        <dbReference type="ARBA" id="ARBA00022840"/>
    </source>
</evidence>
<dbReference type="GO" id="GO:0046872">
    <property type="term" value="F:metal ion binding"/>
    <property type="evidence" value="ECO:0007669"/>
    <property type="project" value="InterPro"/>
</dbReference>
<keyword evidence="2 4" id="KW-0547">Nucleotide-binding</keyword>
<gene>
    <name evidence="6" type="ORF">FHR34_000037</name>
</gene>
<dbReference type="EMBL" id="JACHJV010000001">
    <property type="protein sequence ID" value="MBB4921044.1"/>
    <property type="molecule type" value="Genomic_DNA"/>
</dbReference>
<dbReference type="Proteomes" id="UP000540506">
    <property type="component" value="Unassembled WGS sequence"/>
</dbReference>
<dbReference type="PANTHER" id="PTHR43585">
    <property type="entry name" value="FUMIPYRROLE BIOSYNTHESIS PROTEIN C"/>
    <property type="match status" value="1"/>
</dbReference>
<proteinExistence type="predicted"/>
<dbReference type="RefSeq" id="WP_184933436.1">
    <property type="nucleotide sequence ID" value="NZ_JACHJV010000001.1"/>
</dbReference>
<evidence type="ECO:0000313" key="7">
    <source>
        <dbReference type="Proteomes" id="UP000540506"/>
    </source>
</evidence>
<evidence type="ECO:0000256" key="1">
    <source>
        <dbReference type="ARBA" id="ARBA00022598"/>
    </source>
</evidence>
<comment type="caution">
    <text evidence="6">The sequence shown here is derived from an EMBL/GenBank/DDBJ whole genome shotgun (WGS) entry which is preliminary data.</text>
</comment>
<organism evidence="6 7">
    <name type="scientific">Kitasatospora kifunensis</name>
    <name type="common">Streptomyces kifunensis</name>
    <dbReference type="NCBI Taxonomy" id="58351"/>
    <lineage>
        <taxon>Bacteria</taxon>
        <taxon>Bacillati</taxon>
        <taxon>Actinomycetota</taxon>
        <taxon>Actinomycetes</taxon>
        <taxon>Kitasatosporales</taxon>
        <taxon>Streptomycetaceae</taxon>
        <taxon>Kitasatospora</taxon>
    </lineage>
</organism>
<feature type="domain" description="ATP-grasp" evidence="5">
    <location>
        <begin position="92"/>
        <end position="294"/>
    </location>
</feature>
<dbReference type="Gene3D" id="3.30.1490.20">
    <property type="entry name" value="ATP-grasp fold, A domain"/>
    <property type="match status" value="1"/>
</dbReference>
<keyword evidence="1" id="KW-0436">Ligase</keyword>
<dbReference type="AlphaFoldDB" id="A0A7W7VSV7"/>
<dbReference type="Gene3D" id="3.30.470.20">
    <property type="entry name" value="ATP-grasp fold, B domain"/>
    <property type="match status" value="1"/>
</dbReference>
<dbReference type="SUPFAM" id="SSF56059">
    <property type="entry name" value="Glutathione synthetase ATP-binding domain-like"/>
    <property type="match status" value="1"/>
</dbReference>
<dbReference type="Gene3D" id="3.40.50.20">
    <property type="match status" value="1"/>
</dbReference>
<name>A0A7W7VSV7_KITKI</name>
<evidence type="ECO:0000259" key="5">
    <source>
        <dbReference type="PROSITE" id="PS50975"/>
    </source>
</evidence>
<dbReference type="GO" id="GO:0005524">
    <property type="term" value="F:ATP binding"/>
    <property type="evidence" value="ECO:0007669"/>
    <property type="project" value="UniProtKB-UniRule"/>
</dbReference>
<dbReference type="PANTHER" id="PTHR43585:SF2">
    <property type="entry name" value="ATP-GRASP ENZYME FSQD"/>
    <property type="match status" value="1"/>
</dbReference>
<protein>
    <submittedName>
        <fullName evidence="6">Biotin carboxylase</fullName>
    </submittedName>
</protein>
<evidence type="ECO:0000256" key="4">
    <source>
        <dbReference type="PROSITE-ProRule" id="PRU00409"/>
    </source>
</evidence>
<keyword evidence="7" id="KW-1185">Reference proteome</keyword>
<dbReference type="InterPro" id="IPR013815">
    <property type="entry name" value="ATP_grasp_subdomain_1"/>
</dbReference>
<evidence type="ECO:0000256" key="2">
    <source>
        <dbReference type="ARBA" id="ARBA00022741"/>
    </source>
</evidence>
<dbReference type="InterPro" id="IPR052032">
    <property type="entry name" value="ATP-dep_AA_Ligase"/>
</dbReference>
<keyword evidence="3 4" id="KW-0067">ATP-binding</keyword>